<keyword evidence="3" id="KW-1185">Reference proteome</keyword>
<dbReference type="AlphaFoldDB" id="A0A5C6DWS2"/>
<dbReference type="EMBL" id="SJPV01000002">
    <property type="protein sequence ID" value="TWU41082.1"/>
    <property type="molecule type" value="Genomic_DNA"/>
</dbReference>
<proteinExistence type="predicted"/>
<keyword evidence="1" id="KW-0732">Signal</keyword>
<evidence type="ECO:0000256" key="1">
    <source>
        <dbReference type="SAM" id="SignalP"/>
    </source>
</evidence>
<evidence type="ECO:0008006" key="4">
    <source>
        <dbReference type="Google" id="ProtNLM"/>
    </source>
</evidence>
<feature type="signal peptide" evidence="1">
    <location>
        <begin position="1"/>
        <end position="21"/>
    </location>
</feature>
<dbReference type="OrthoDB" id="292826at2"/>
<reference evidence="2 3" key="1">
    <citation type="submission" date="2019-02" db="EMBL/GenBank/DDBJ databases">
        <title>Deep-cultivation of Planctomycetes and their phenomic and genomic characterization uncovers novel biology.</title>
        <authorList>
            <person name="Wiegand S."/>
            <person name="Jogler M."/>
            <person name="Boedeker C."/>
            <person name="Pinto D."/>
            <person name="Vollmers J."/>
            <person name="Rivas-Marin E."/>
            <person name="Kohn T."/>
            <person name="Peeters S.H."/>
            <person name="Heuer A."/>
            <person name="Rast P."/>
            <person name="Oberbeckmann S."/>
            <person name="Bunk B."/>
            <person name="Jeske O."/>
            <person name="Meyerdierks A."/>
            <person name="Storesund J.E."/>
            <person name="Kallscheuer N."/>
            <person name="Luecker S."/>
            <person name="Lage O.M."/>
            <person name="Pohl T."/>
            <person name="Merkel B.J."/>
            <person name="Hornburger P."/>
            <person name="Mueller R.-W."/>
            <person name="Bruemmer F."/>
            <person name="Labrenz M."/>
            <person name="Spormann A.M."/>
            <person name="Op Den Camp H."/>
            <person name="Overmann J."/>
            <person name="Amann R."/>
            <person name="Jetten M.S.M."/>
            <person name="Mascher T."/>
            <person name="Medema M.H."/>
            <person name="Devos D.P."/>
            <person name="Kaster A.-K."/>
            <person name="Ovreas L."/>
            <person name="Rohde M."/>
            <person name="Galperin M.Y."/>
            <person name="Jogler C."/>
        </authorList>
    </citation>
    <scope>NUCLEOTIDE SEQUENCE [LARGE SCALE GENOMIC DNA]</scope>
    <source>
        <strain evidence="2 3">Poly41</strain>
    </source>
</reference>
<protein>
    <recommendedName>
        <fullName evidence="4">TIGR03067 domain-containing protein</fullName>
    </recommendedName>
</protein>
<evidence type="ECO:0000313" key="2">
    <source>
        <dbReference type="EMBL" id="TWU41082.1"/>
    </source>
</evidence>
<organism evidence="2 3">
    <name type="scientific">Novipirellula artificiosorum</name>
    <dbReference type="NCBI Taxonomy" id="2528016"/>
    <lineage>
        <taxon>Bacteria</taxon>
        <taxon>Pseudomonadati</taxon>
        <taxon>Planctomycetota</taxon>
        <taxon>Planctomycetia</taxon>
        <taxon>Pirellulales</taxon>
        <taxon>Pirellulaceae</taxon>
        <taxon>Novipirellula</taxon>
    </lineage>
</organism>
<sequence precursor="true">MQLRVLTTLLAWLTCVPMAFAANGDLQRLQGKWKVTQLTEDGRVIPVDAIQLWLPSGGEVEIKANAIVFESPVDKKQYAKSFSLANPNFISIISPDQTAGEGIYQFDSSGNQVAMCVTDPRVAPRPTDFSSPPGSKRMMLVLQRQAASAIPPGAFAKPIPLPPPPSGITSSPGTNPNTPAIAAGSLTDAQVAQMLSGTWALRDAMGTLAVTYHPNGAYTAYRQHEQIAMFQQMFAQPPASTGTWSVQNGLLTMKIASSVQPQTINQTIVFAVRTISAKDLVLLDQLGRVVTSARVK</sequence>
<name>A0A5C6DWS2_9BACT</name>
<dbReference type="Proteomes" id="UP000319143">
    <property type="component" value="Unassembled WGS sequence"/>
</dbReference>
<feature type="chain" id="PRO_5022790922" description="TIGR03067 domain-containing protein" evidence="1">
    <location>
        <begin position="22"/>
        <end position="296"/>
    </location>
</feature>
<gene>
    <name evidence="2" type="ORF">Poly41_19190</name>
</gene>
<comment type="caution">
    <text evidence="2">The sequence shown here is derived from an EMBL/GenBank/DDBJ whole genome shotgun (WGS) entry which is preliminary data.</text>
</comment>
<accession>A0A5C6DWS2</accession>
<evidence type="ECO:0000313" key="3">
    <source>
        <dbReference type="Proteomes" id="UP000319143"/>
    </source>
</evidence>
<dbReference type="RefSeq" id="WP_146525576.1">
    <property type="nucleotide sequence ID" value="NZ_SJPV01000002.1"/>
</dbReference>